<dbReference type="Proteomes" id="UP000041254">
    <property type="component" value="Unassembled WGS sequence"/>
</dbReference>
<gene>
    <name evidence="2" type="ORF">Vbra_12878</name>
</gene>
<dbReference type="AlphaFoldDB" id="A0A0G4ERF0"/>
<evidence type="ECO:0000313" key="2">
    <source>
        <dbReference type="EMBL" id="CEM00609.1"/>
    </source>
</evidence>
<organism evidence="2 3">
    <name type="scientific">Vitrella brassicaformis (strain CCMP3155)</name>
    <dbReference type="NCBI Taxonomy" id="1169540"/>
    <lineage>
        <taxon>Eukaryota</taxon>
        <taxon>Sar</taxon>
        <taxon>Alveolata</taxon>
        <taxon>Colpodellida</taxon>
        <taxon>Vitrellaceae</taxon>
        <taxon>Vitrella</taxon>
    </lineage>
</organism>
<proteinExistence type="predicted"/>
<dbReference type="InParanoid" id="A0A0G4ERF0"/>
<keyword evidence="3" id="KW-1185">Reference proteome</keyword>
<dbReference type="EMBL" id="CDMY01000295">
    <property type="protein sequence ID" value="CEM00609.1"/>
    <property type="molecule type" value="Genomic_DNA"/>
</dbReference>
<reference evidence="2 3" key="1">
    <citation type="submission" date="2014-11" db="EMBL/GenBank/DDBJ databases">
        <authorList>
            <person name="Zhu J."/>
            <person name="Qi W."/>
            <person name="Song R."/>
        </authorList>
    </citation>
    <scope>NUCLEOTIDE SEQUENCE [LARGE SCALE GENOMIC DNA]</scope>
</reference>
<accession>A0A0G4ERF0</accession>
<keyword evidence="1" id="KW-0472">Membrane</keyword>
<evidence type="ECO:0000313" key="3">
    <source>
        <dbReference type="Proteomes" id="UP000041254"/>
    </source>
</evidence>
<name>A0A0G4ERF0_VITBC</name>
<evidence type="ECO:0000256" key="1">
    <source>
        <dbReference type="SAM" id="Phobius"/>
    </source>
</evidence>
<sequence>MRDLWVLSFIADGLGCQELDAVEVVSKRTVQVIGICSLCAAFTLNYLWVESGRRREEQLLRADLRCLCCLA</sequence>
<keyword evidence="1" id="KW-1133">Transmembrane helix</keyword>
<feature type="transmembrane region" description="Helical" evidence="1">
    <location>
        <begin position="32"/>
        <end position="49"/>
    </location>
</feature>
<dbReference type="VEuPathDB" id="CryptoDB:Vbra_12878"/>
<keyword evidence="1" id="KW-0812">Transmembrane</keyword>
<protein>
    <submittedName>
        <fullName evidence="2">Uncharacterized protein</fullName>
    </submittedName>
</protein>